<gene>
    <name evidence="3" type="ORF">GCM10017774_08430</name>
</gene>
<dbReference type="InterPro" id="IPR010645">
    <property type="entry name" value="MFS_4"/>
</dbReference>
<dbReference type="PANTHER" id="PTHR23537:SF1">
    <property type="entry name" value="SUGAR TRANSPORTER"/>
    <property type="match status" value="1"/>
</dbReference>
<evidence type="ECO:0000313" key="4">
    <source>
        <dbReference type="Proteomes" id="UP000605568"/>
    </source>
</evidence>
<feature type="region of interest" description="Disordered" evidence="1">
    <location>
        <begin position="187"/>
        <end position="219"/>
    </location>
</feature>
<dbReference type="PANTHER" id="PTHR23537">
    <property type="match status" value="1"/>
</dbReference>
<feature type="transmembrane region" description="Helical" evidence="2">
    <location>
        <begin position="127"/>
        <end position="145"/>
    </location>
</feature>
<dbReference type="Pfam" id="PF06779">
    <property type="entry name" value="MFS_4"/>
    <property type="match status" value="2"/>
</dbReference>
<evidence type="ECO:0000313" key="3">
    <source>
        <dbReference type="EMBL" id="GHH30556.1"/>
    </source>
</evidence>
<feature type="transmembrane region" description="Helical" evidence="2">
    <location>
        <begin position="52"/>
        <end position="70"/>
    </location>
</feature>
<dbReference type="SUPFAM" id="SSF103473">
    <property type="entry name" value="MFS general substrate transporter"/>
    <property type="match status" value="1"/>
</dbReference>
<keyword evidence="2" id="KW-0812">Transmembrane</keyword>
<keyword evidence="2" id="KW-0472">Membrane</keyword>
<sequence length="401" mass="40503">MGVGRFVYTPILPLMTAQAGLSLSSAASLATANYLGYFVGALATVVRAPSRAANRVALVLLVATLAGMPLTHGMAAWFVLRLLAGVASAVVFVAAVNSRPGWGMSGVGVGIALSGVLVLVWGQWQAAWWVSAGLAALLAVWAWALEPDVRGADARGVDTAAEAQPDASELSDLPETIGVGARLPLGAGESGSIQDPREGGSPRQTARPSQPARQTTRASRSTRRAFAFLFAAYTLEGVGYIIAATFLVAAISGPLGGSAWILVGLSAALSPILIKPSRNALPAALAVQAIGIALPAAIAGSALIGTILFGGTFIGVAATALKQGTDLGFPRAAATLTAGYSAGQVLGPLLATPLLHNGYNHALLLAAAIVALAAVTAPAPPSRRRLASRTPRRSPPAAPAE</sequence>
<comment type="caution">
    <text evidence="3">The sequence shown here is derived from an EMBL/GenBank/DDBJ whole genome shotgun (WGS) entry which is preliminary data.</text>
</comment>
<dbReference type="Proteomes" id="UP000605568">
    <property type="component" value="Unassembled WGS sequence"/>
</dbReference>
<name>A0ABQ3M3L2_9PSEU</name>
<feature type="transmembrane region" description="Helical" evidence="2">
    <location>
        <begin position="361"/>
        <end position="379"/>
    </location>
</feature>
<evidence type="ECO:0000256" key="1">
    <source>
        <dbReference type="SAM" id="MobiDB-lite"/>
    </source>
</evidence>
<feature type="transmembrane region" description="Helical" evidence="2">
    <location>
        <begin position="257"/>
        <end position="274"/>
    </location>
</feature>
<accession>A0ABQ3M3L2</accession>
<keyword evidence="2" id="KW-1133">Transmembrane helix</keyword>
<feature type="transmembrane region" description="Helical" evidence="2">
    <location>
        <begin position="102"/>
        <end position="121"/>
    </location>
</feature>
<feature type="transmembrane region" description="Helical" evidence="2">
    <location>
        <begin position="20"/>
        <end position="45"/>
    </location>
</feature>
<protein>
    <submittedName>
        <fullName evidence="3">MFS transporter</fullName>
    </submittedName>
</protein>
<reference evidence="4" key="1">
    <citation type="journal article" date="2019" name="Int. J. Syst. Evol. Microbiol.">
        <title>The Global Catalogue of Microorganisms (GCM) 10K type strain sequencing project: providing services to taxonomists for standard genome sequencing and annotation.</title>
        <authorList>
            <consortium name="The Broad Institute Genomics Platform"/>
            <consortium name="The Broad Institute Genome Sequencing Center for Infectious Disease"/>
            <person name="Wu L."/>
            <person name="Ma J."/>
        </authorList>
    </citation>
    <scope>NUCLEOTIDE SEQUENCE [LARGE SCALE GENOMIC DNA]</scope>
    <source>
        <strain evidence="4">CGMCC 4.7367</strain>
    </source>
</reference>
<evidence type="ECO:0000256" key="2">
    <source>
        <dbReference type="SAM" id="Phobius"/>
    </source>
</evidence>
<dbReference type="Gene3D" id="1.20.1250.20">
    <property type="entry name" value="MFS general substrate transporter like domains"/>
    <property type="match status" value="1"/>
</dbReference>
<dbReference type="EMBL" id="BNAR01000001">
    <property type="protein sequence ID" value="GHH30556.1"/>
    <property type="molecule type" value="Genomic_DNA"/>
</dbReference>
<feature type="transmembrane region" description="Helical" evidence="2">
    <location>
        <begin position="304"/>
        <end position="321"/>
    </location>
</feature>
<organism evidence="3 4">
    <name type="scientific">Lentzea cavernae</name>
    <dbReference type="NCBI Taxonomy" id="2020703"/>
    <lineage>
        <taxon>Bacteria</taxon>
        <taxon>Bacillati</taxon>
        <taxon>Actinomycetota</taxon>
        <taxon>Actinomycetes</taxon>
        <taxon>Pseudonocardiales</taxon>
        <taxon>Pseudonocardiaceae</taxon>
        <taxon>Lentzea</taxon>
    </lineage>
</organism>
<proteinExistence type="predicted"/>
<feature type="region of interest" description="Disordered" evidence="1">
    <location>
        <begin position="381"/>
        <end position="401"/>
    </location>
</feature>
<dbReference type="InterPro" id="IPR036259">
    <property type="entry name" value="MFS_trans_sf"/>
</dbReference>
<feature type="compositionally biased region" description="Basic residues" evidence="1">
    <location>
        <begin position="382"/>
        <end position="392"/>
    </location>
</feature>
<keyword evidence="4" id="KW-1185">Reference proteome</keyword>
<feature type="transmembrane region" description="Helical" evidence="2">
    <location>
        <begin position="76"/>
        <end position="95"/>
    </location>
</feature>
<feature type="transmembrane region" description="Helical" evidence="2">
    <location>
        <begin position="226"/>
        <end position="251"/>
    </location>
</feature>